<dbReference type="InterPro" id="IPR018170">
    <property type="entry name" value="Aldo/ket_reductase_CS"/>
</dbReference>
<evidence type="ECO:0000259" key="7">
    <source>
        <dbReference type="Pfam" id="PF00248"/>
    </source>
</evidence>
<dbReference type="InterPro" id="IPR020471">
    <property type="entry name" value="AKR"/>
</dbReference>
<comment type="similarity">
    <text evidence="1">Belongs to the aldo/keto reductase family.</text>
</comment>
<gene>
    <name evidence="8" type="ORF">H7U32_00900</name>
</gene>
<reference evidence="8" key="1">
    <citation type="submission" date="2020-08" db="EMBL/GenBank/DDBJ databases">
        <authorList>
            <person name="Cejkova D."/>
            <person name="Kubasova T."/>
            <person name="Jahodarova E."/>
            <person name="Rychlik I."/>
        </authorList>
    </citation>
    <scope>NUCLEOTIDE SEQUENCE</scope>
    <source>
        <strain evidence="8">An836</strain>
    </source>
</reference>
<dbReference type="PROSITE" id="PS00798">
    <property type="entry name" value="ALDOKETO_REDUCTASE_1"/>
    <property type="match status" value="1"/>
</dbReference>
<evidence type="ECO:0000256" key="1">
    <source>
        <dbReference type="ARBA" id="ARBA00007905"/>
    </source>
</evidence>
<dbReference type="Pfam" id="PF00248">
    <property type="entry name" value="Aldo_ket_red"/>
    <property type="match status" value="1"/>
</dbReference>
<dbReference type="PANTHER" id="PTHR43827:SF3">
    <property type="entry name" value="NADP-DEPENDENT OXIDOREDUCTASE DOMAIN-CONTAINING PROTEIN"/>
    <property type="match status" value="1"/>
</dbReference>
<accession>A0A938WWK1</accession>
<feature type="binding site" evidence="5">
    <location>
        <position position="113"/>
    </location>
    <ligand>
        <name>substrate</name>
    </ligand>
</feature>
<evidence type="ECO:0000256" key="2">
    <source>
        <dbReference type="ARBA" id="ARBA00022857"/>
    </source>
</evidence>
<organism evidence="8 9">
    <name type="scientific">Bifidobacterium pullorum subsp. saeculare</name>
    <dbReference type="NCBI Taxonomy" id="78257"/>
    <lineage>
        <taxon>Bacteria</taxon>
        <taxon>Bacillati</taxon>
        <taxon>Actinomycetota</taxon>
        <taxon>Actinomycetes</taxon>
        <taxon>Bifidobacteriales</taxon>
        <taxon>Bifidobacteriaceae</taxon>
        <taxon>Bifidobacterium</taxon>
    </lineage>
</organism>
<keyword evidence="9" id="KW-1185">Reference proteome</keyword>
<protein>
    <submittedName>
        <fullName evidence="8">Aldo/keto reductase</fullName>
    </submittedName>
</protein>
<name>A0A938WWK1_9BIFI</name>
<keyword evidence="2" id="KW-0521">NADP</keyword>
<dbReference type="SUPFAM" id="SSF51430">
    <property type="entry name" value="NAD(P)-linked oxidoreductase"/>
    <property type="match status" value="1"/>
</dbReference>
<dbReference type="PROSITE" id="PS00063">
    <property type="entry name" value="ALDOKETO_REDUCTASE_3"/>
    <property type="match status" value="1"/>
</dbReference>
<dbReference type="PANTHER" id="PTHR43827">
    <property type="entry name" value="2,5-DIKETO-D-GLUCONIC ACID REDUCTASE"/>
    <property type="match status" value="1"/>
</dbReference>
<dbReference type="PRINTS" id="PR00069">
    <property type="entry name" value="ALDKETRDTASE"/>
</dbReference>
<feature type="site" description="Lowers pKa of active site Tyr" evidence="6">
    <location>
        <position position="80"/>
    </location>
</feature>
<dbReference type="PIRSF" id="PIRSF000097">
    <property type="entry name" value="AKR"/>
    <property type="match status" value="1"/>
</dbReference>
<proteinExistence type="inferred from homology"/>
<dbReference type="CDD" id="cd19071">
    <property type="entry name" value="AKR_AKR1-5-like"/>
    <property type="match status" value="1"/>
</dbReference>
<dbReference type="InterPro" id="IPR036812">
    <property type="entry name" value="NAD(P)_OxRdtase_dom_sf"/>
</dbReference>
<dbReference type="Proteomes" id="UP000718821">
    <property type="component" value="Unassembled WGS sequence"/>
</dbReference>
<dbReference type="GO" id="GO:0016616">
    <property type="term" value="F:oxidoreductase activity, acting on the CH-OH group of donors, NAD or NADP as acceptor"/>
    <property type="evidence" value="ECO:0007669"/>
    <property type="project" value="UniProtKB-ARBA"/>
</dbReference>
<evidence type="ECO:0000256" key="4">
    <source>
        <dbReference type="PIRSR" id="PIRSR000097-1"/>
    </source>
</evidence>
<evidence type="ECO:0000256" key="3">
    <source>
        <dbReference type="ARBA" id="ARBA00023002"/>
    </source>
</evidence>
<dbReference type="AlphaFoldDB" id="A0A938WWK1"/>
<evidence type="ECO:0000256" key="6">
    <source>
        <dbReference type="PIRSR" id="PIRSR000097-3"/>
    </source>
</evidence>
<evidence type="ECO:0000313" key="9">
    <source>
        <dbReference type="Proteomes" id="UP000718821"/>
    </source>
</evidence>
<sequence>MTQSNGTLRVELNDATHTMIPQTGFGTFQIPPEDTQRAVEEALEIGYRHIDTAAAYYNEKEVGDALRATSMAGKVFVTTKLRNCDQGRDAARYALEESLRKLGLDRVDMYLIHWPFPAIGRYAETWRSLLELRDEGLIGVPGVSNFLPEHLEVIAADSGEAPAVDQIEVHPRFSQPETLAYCTEHGIAVEAYSPLGHGADTDAEPVLAAAKAHGVTPAQVVLRWHTQQGRIVIPKSKHPERMRQNLAATGFDLTDAELMAIDALHTPTGRVGGDPRTNVCSQSWADQHARGNI</sequence>
<dbReference type="InterPro" id="IPR023210">
    <property type="entry name" value="NADP_OxRdtase_dom"/>
</dbReference>
<reference evidence="8" key="2">
    <citation type="journal article" date="2021" name="Sci. Rep.">
        <title>The distribution of antibiotic resistance genes in chicken gut microbiota commensals.</title>
        <authorList>
            <person name="Juricova H."/>
            <person name="Matiasovicova J."/>
            <person name="Kubasova T."/>
            <person name="Cejkova D."/>
            <person name="Rychlik I."/>
        </authorList>
    </citation>
    <scope>NUCLEOTIDE SEQUENCE</scope>
    <source>
        <strain evidence="8">An836</strain>
    </source>
</reference>
<evidence type="ECO:0000256" key="5">
    <source>
        <dbReference type="PIRSR" id="PIRSR000097-2"/>
    </source>
</evidence>
<dbReference type="RefSeq" id="WP_204467200.1">
    <property type="nucleotide sequence ID" value="NZ_JACLYU010000001.1"/>
</dbReference>
<keyword evidence="3" id="KW-0560">Oxidoreductase</keyword>
<feature type="domain" description="NADP-dependent oxidoreductase" evidence="7">
    <location>
        <begin position="27"/>
        <end position="264"/>
    </location>
</feature>
<dbReference type="FunFam" id="3.20.20.100:FF:000002">
    <property type="entry name" value="2,5-diketo-D-gluconic acid reductase A"/>
    <property type="match status" value="1"/>
</dbReference>
<dbReference type="EMBL" id="JACLYU010000001">
    <property type="protein sequence ID" value="MBM6698908.1"/>
    <property type="molecule type" value="Genomic_DNA"/>
</dbReference>
<dbReference type="Gene3D" id="3.20.20.100">
    <property type="entry name" value="NADP-dependent oxidoreductase domain"/>
    <property type="match status" value="1"/>
</dbReference>
<evidence type="ECO:0000313" key="8">
    <source>
        <dbReference type="EMBL" id="MBM6698908.1"/>
    </source>
</evidence>
<comment type="caution">
    <text evidence="8">The sequence shown here is derived from an EMBL/GenBank/DDBJ whole genome shotgun (WGS) entry which is preliminary data.</text>
</comment>
<feature type="active site" description="Proton donor" evidence="4">
    <location>
        <position position="56"/>
    </location>
</feature>